<proteinExistence type="predicted"/>
<gene>
    <name evidence="2" type="ORF">METZ01_LOCUS22738</name>
</gene>
<sequence length="79" mass="9176">MKNISVTYDAKINTPYVDKKKWLWMLSMLYPLEGLLGIFLHYKTANEYWLLLPLIIAYCISPIADWVIGEDKNNPPDTA</sequence>
<evidence type="ECO:0000313" key="2">
    <source>
        <dbReference type="EMBL" id="SUZ69884.1"/>
    </source>
</evidence>
<evidence type="ECO:0000256" key="1">
    <source>
        <dbReference type="SAM" id="Phobius"/>
    </source>
</evidence>
<feature type="transmembrane region" description="Helical" evidence="1">
    <location>
        <begin position="21"/>
        <end position="42"/>
    </location>
</feature>
<accession>A0A381PT93</accession>
<name>A0A381PT93_9ZZZZ</name>
<protein>
    <submittedName>
        <fullName evidence="2">Uncharacterized protein</fullName>
    </submittedName>
</protein>
<feature type="non-terminal residue" evidence="2">
    <location>
        <position position="79"/>
    </location>
</feature>
<keyword evidence="1" id="KW-0472">Membrane</keyword>
<dbReference type="EMBL" id="UINC01001073">
    <property type="protein sequence ID" value="SUZ69884.1"/>
    <property type="molecule type" value="Genomic_DNA"/>
</dbReference>
<keyword evidence="1" id="KW-0812">Transmembrane</keyword>
<feature type="transmembrane region" description="Helical" evidence="1">
    <location>
        <begin position="48"/>
        <end position="68"/>
    </location>
</feature>
<keyword evidence="1" id="KW-1133">Transmembrane helix</keyword>
<reference evidence="2" key="1">
    <citation type="submission" date="2018-05" db="EMBL/GenBank/DDBJ databases">
        <authorList>
            <person name="Lanie J.A."/>
            <person name="Ng W.-L."/>
            <person name="Kazmierczak K.M."/>
            <person name="Andrzejewski T.M."/>
            <person name="Davidsen T.M."/>
            <person name="Wayne K.J."/>
            <person name="Tettelin H."/>
            <person name="Glass J.I."/>
            <person name="Rusch D."/>
            <person name="Podicherti R."/>
            <person name="Tsui H.-C.T."/>
            <person name="Winkler M.E."/>
        </authorList>
    </citation>
    <scope>NUCLEOTIDE SEQUENCE</scope>
</reference>
<organism evidence="2">
    <name type="scientific">marine metagenome</name>
    <dbReference type="NCBI Taxonomy" id="408172"/>
    <lineage>
        <taxon>unclassified sequences</taxon>
        <taxon>metagenomes</taxon>
        <taxon>ecological metagenomes</taxon>
    </lineage>
</organism>
<dbReference type="AlphaFoldDB" id="A0A381PT93"/>